<feature type="signal peptide" evidence="5">
    <location>
        <begin position="1"/>
        <end position="16"/>
    </location>
</feature>
<name>A0A9P0FK39_BRAAE</name>
<evidence type="ECO:0000256" key="1">
    <source>
        <dbReference type="ARBA" id="ARBA00022729"/>
    </source>
</evidence>
<dbReference type="PANTHER" id="PTHR23104">
    <property type="entry name" value="MULTIPLE COAGULATION FACTOR DEFICIENCY PROTEIN 2 NEURAL STEM CELL DERIVED NEURONAL SURVIVAL PROTEIN"/>
    <property type="match status" value="1"/>
</dbReference>
<dbReference type="InterPro" id="IPR002048">
    <property type="entry name" value="EF_hand_dom"/>
</dbReference>
<protein>
    <recommendedName>
        <fullName evidence="6">EF-hand domain-containing protein</fullName>
    </recommendedName>
</protein>
<dbReference type="OrthoDB" id="289247at2759"/>
<gene>
    <name evidence="7" type="ORF">MELIAE_LOCUS9898</name>
</gene>
<dbReference type="Gene3D" id="1.10.238.10">
    <property type="entry name" value="EF-hand"/>
    <property type="match status" value="1"/>
</dbReference>
<dbReference type="AlphaFoldDB" id="A0A9P0FK39"/>
<feature type="domain" description="EF-hand" evidence="6">
    <location>
        <begin position="136"/>
        <end position="171"/>
    </location>
</feature>
<dbReference type="SUPFAM" id="SSF47473">
    <property type="entry name" value="EF-hand"/>
    <property type="match status" value="1"/>
</dbReference>
<evidence type="ECO:0000259" key="6">
    <source>
        <dbReference type="PROSITE" id="PS50222"/>
    </source>
</evidence>
<dbReference type="InterPro" id="IPR011992">
    <property type="entry name" value="EF-hand-dom_pair"/>
</dbReference>
<organism evidence="7 8">
    <name type="scientific">Brassicogethes aeneus</name>
    <name type="common">Rape pollen beetle</name>
    <name type="synonym">Meligethes aeneus</name>
    <dbReference type="NCBI Taxonomy" id="1431903"/>
    <lineage>
        <taxon>Eukaryota</taxon>
        <taxon>Metazoa</taxon>
        <taxon>Ecdysozoa</taxon>
        <taxon>Arthropoda</taxon>
        <taxon>Hexapoda</taxon>
        <taxon>Insecta</taxon>
        <taxon>Pterygota</taxon>
        <taxon>Neoptera</taxon>
        <taxon>Endopterygota</taxon>
        <taxon>Coleoptera</taxon>
        <taxon>Polyphaga</taxon>
        <taxon>Cucujiformia</taxon>
        <taxon>Nitidulidae</taxon>
        <taxon>Meligethinae</taxon>
        <taxon>Brassicogethes</taxon>
    </lineage>
</organism>
<reference evidence="7" key="1">
    <citation type="submission" date="2021-12" db="EMBL/GenBank/DDBJ databases">
        <authorList>
            <person name="King R."/>
        </authorList>
    </citation>
    <scope>NUCLEOTIDE SEQUENCE</scope>
</reference>
<dbReference type="PROSITE" id="PS00018">
    <property type="entry name" value="EF_HAND_1"/>
    <property type="match status" value="2"/>
</dbReference>
<feature type="region of interest" description="Disordered" evidence="4">
    <location>
        <begin position="148"/>
        <end position="182"/>
    </location>
</feature>
<dbReference type="PANTHER" id="PTHR23104:SF1">
    <property type="entry name" value="EF-HAND DOMAIN-CONTAINING PROTEIN"/>
    <property type="match status" value="1"/>
</dbReference>
<keyword evidence="8" id="KW-1185">Reference proteome</keyword>
<dbReference type="InterPro" id="IPR052110">
    <property type="entry name" value="MCFD2-like"/>
</dbReference>
<feature type="chain" id="PRO_5040342729" description="EF-hand domain-containing protein" evidence="5">
    <location>
        <begin position="17"/>
        <end position="182"/>
    </location>
</feature>
<keyword evidence="3" id="KW-0106">Calcium</keyword>
<evidence type="ECO:0000256" key="4">
    <source>
        <dbReference type="SAM" id="MobiDB-lite"/>
    </source>
</evidence>
<dbReference type="EMBL" id="OV121138">
    <property type="protein sequence ID" value="CAH0560069.1"/>
    <property type="molecule type" value="Genomic_DNA"/>
</dbReference>
<dbReference type="PROSITE" id="PS50222">
    <property type="entry name" value="EF_HAND_2"/>
    <property type="match status" value="1"/>
</dbReference>
<accession>A0A9P0FK39</accession>
<dbReference type="GO" id="GO:0005509">
    <property type="term" value="F:calcium ion binding"/>
    <property type="evidence" value="ECO:0007669"/>
    <property type="project" value="InterPro"/>
</dbReference>
<evidence type="ECO:0000256" key="5">
    <source>
        <dbReference type="SAM" id="SignalP"/>
    </source>
</evidence>
<dbReference type="Proteomes" id="UP001154078">
    <property type="component" value="Chromosome 7"/>
</dbReference>
<keyword evidence="2" id="KW-0677">Repeat</keyword>
<feature type="compositionally biased region" description="Basic and acidic residues" evidence="4">
    <location>
        <begin position="124"/>
        <end position="133"/>
    </location>
</feature>
<evidence type="ECO:0000313" key="7">
    <source>
        <dbReference type="EMBL" id="CAH0560069.1"/>
    </source>
</evidence>
<proteinExistence type="predicted"/>
<dbReference type="InterPro" id="IPR018247">
    <property type="entry name" value="EF_Hand_1_Ca_BS"/>
</dbReference>
<feature type="compositionally biased region" description="Basic and acidic residues" evidence="4">
    <location>
        <begin position="171"/>
        <end position="182"/>
    </location>
</feature>
<sequence>MYYVAIVFCLIITIEARGPHHPRGDKIVKRHVHYRPTKENGEKLTQDDNLLHDREHIQEHLEELVSEPDLTNMTDEQLEFYYFHLHDVDKNNQLDGLEILRAIYHIDHHEHEGAGDGIDENEEKEDHDVETESSKYYVDLIDEVLSEDDTDNDGFLSYPEYVEGRKRKKPNGKDPGEIKMLH</sequence>
<evidence type="ECO:0000313" key="8">
    <source>
        <dbReference type="Proteomes" id="UP001154078"/>
    </source>
</evidence>
<evidence type="ECO:0000256" key="3">
    <source>
        <dbReference type="ARBA" id="ARBA00022837"/>
    </source>
</evidence>
<feature type="region of interest" description="Disordered" evidence="4">
    <location>
        <begin position="111"/>
        <end position="133"/>
    </location>
</feature>
<keyword evidence="1 5" id="KW-0732">Signal</keyword>
<evidence type="ECO:0000256" key="2">
    <source>
        <dbReference type="ARBA" id="ARBA00022737"/>
    </source>
</evidence>